<keyword evidence="5" id="KW-0456">Lyase</keyword>
<comment type="similarity">
    <text evidence="2">Belongs to the terpene synthase family.</text>
</comment>
<dbReference type="PANTHER" id="PTHR31739">
    <property type="entry name" value="ENT-COPALYL DIPHOSPHATE SYNTHASE, CHLOROPLASTIC"/>
    <property type="match status" value="1"/>
</dbReference>
<name>A0ABR0XIH2_REHGL</name>
<dbReference type="InterPro" id="IPR050148">
    <property type="entry name" value="Terpene_synthase-like"/>
</dbReference>
<comment type="caution">
    <text evidence="8">The sequence shown here is derived from an EMBL/GenBank/DDBJ whole genome shotgun (WGS) entry which is preliminary data.</text>
</comment>
<dbReference type="Gene3D" id="1.50.10.160">
    <property type="match status" value="1"/>
</dbReference>
<evidence type="ECO:0000259" key="6">
    <source>
        <dbReference type="Pfam" id="PF01397"/>
    </source>
</evidence>
<gene>
    <name evidence="8" type="ORF">DH2020_006075</name>
</gene>
<accession>A0ABR0XIH2</accession>
<dbReference type="PANTHER" id="PTHR31739:SF33">
    <property type="entry name" value="CIS-ABIENOL SYNTHASE, CHLOROPLASTIC"/>
    <property type="match status" value="1"/>
</dbReference>
<keyword evidence="3" id="KW-0479">Metal-binding</keyword>
<evidence type="ECO:0000313" key="8">
    <source>
        <dbReference type="EMBL" id="KAK6158761.1"/>
    </source>
</evidence>
<feature type="domain" description="Terpene synthase N-terminal" evidence="6">
    <location>
        <begin position="142"/>
        <end position="264"/>
    </location>
</feature>
<dbReference type="Gene3D" id="1.50.10.130">
    <property type="entry name" value="Terpene synthase, N-terminal domain"/>
    <property type="match status" value="2"/>
</dbReference>
<organism evidence="8 9">
    <name type="scientific">Rehmannia glutinosa</name>
    <name type="common">Chinese foxglove</name>
    <dbReference type="NCBI Taxonomy" id="99300"/>
    <lineage>
        <taxon>Eukaryota</taxon>
        <taxon>Viridiplantae</taxon>
        <taxon>Streptophyta</taxon>
        <taxon>Embryophyta</taxon>
        <taxon>Tracheophyta</taxon>
        <taxon>Spermatophyta</taxon>
        <taxon>Magnoliopsida</taxon>
        <taxon>eudicotyledons</taxon>
        <taxon>Gunneridae</taxon>
        <taxon>Pentapetalae</taxon>
        <taxon>asterids</taxon>
        <taxon>lamiids</taxon>
        <taxon>Lamiales</taxon>
        <taxon>Orobanchaceae</taxon>
        <taxon>Rehmannieae</taxon>
        <taxon>Rehmannia</taxon>
    </lineage>
</organism>
<evidence type="ECO:0000256" key="1">
    <source>
        <dbReference type="ARBA" id="ARBA00004721"/>
    </source>
</evidence>
<evidence type="ECO:0000256" key="2">
    <source>
        <dbReference type="ARBA" id="ARBA00006333"/>
    </source>
</evidence>
<dbReference type="Pfam" id="PF01397">
    <property type="entry name" value="Terpene_synth"/>
    <property type="match status" value="1"/>
</dbReference>
<proteinExistence type="inferred from homology"/>
<dbReference type="InterPro" id="IPR008949">
    <property type="entry name" value="Isoprenoid_synthase_dom_sf"/>
</dbReference>
<evidence type="ECO:0000313" key="9">
    <source>
        <dbReference type="Proteomes" id="UP001318860"/>
    </source>
</evidence>
<dbReference type="Pfam" id="PF03936">
    <property type="entry name" value="Terpene_synth_C"/>
    <property type="match status" value="1"/>
</dbReference>
<dbReference type="InterPro" id="IPR005630">
    <property type="entry name" value="Terpene_synthase_metal-bd"/>
</dbReference>
<evidence type="ECO:0000256" key="5">
    <source>
        <dbReference type="ARBA" id="ARBA00023239"/>
    </source>
</evidence>
<dbReference type="InterPro" id="IPR001906">
    <property type="entry name" value="Terpene_synth_N"/>
</dbReference>
<dbReference type="Gene3D" id="1.10.600.10">
    <property type="entry name" value="Farnesyl Diphosphate Synthase"/>
    <property type="match status" value="1"/>
</dbReference>
<feature type="domain" description="Terpene synthase metal-binding" evidence="7">
    <location>
        <begin position="370"/>
        <end position="596"/>
    </location>
</feature>
<comment type="pathway">
    <text evidence="1">Secondary metabolite biosynthesis; terpenoid biosynthesis.</text>
</comment>
<dbReference type="Proteomes" id="UP001318860">
    <property type="component" value="Unassembled WGS sequence"/>
</dbReference>
<evidence type="ECO:0000256" key="4">
    <source>
        <dbReference type="ARBA" id="ARBA00022842"/>
    </source>
</evidence>
<dbReference type="SFLD" id="SFLDG01014">
    <property type="entry name" value="Terpene_Cyclase_Like_1_N-term"/>
    <property type="match status" value="1"/>
</dbReference>
<evidence type="ECO:0000259" key="7">
    <source>
        <dbReference type="Pfam" id="PF03936"/>
    </source>
</evidence>
<protein>
    <submittedName>
        <fullName evidence="8">Uncharacterized protein</fullName>
    </submittedName>
</protein>
<dbReference type="SUPFAM" id="SSF48576">
    <property type="entry name" value="Terpenoid synthases"/>
    <property type="match status" value="1"/>
</dbReference>
<dbReference type="InterPro" id="IPR008930">
    <property type="entry name" value="Terpenoid_cyclase/PrenylTrfase"/>
</dbReference>
<sequence>MVPSREYSGIKQSCFPQCLDWITDNQNPGQVMGFEHPYLVKDSLSCTLACVLALQKWSIGHQLVQRGLEFIASNGWVATHNDQFSPVGFNVIFPAMVNYAKELDLTLPLSHTLVDSLLRIRDSEIRKQNQEYAAEGLVNSCDWKRVILTHQRSNGSLFNSPATTAAALIHSHDDKCFDYLNSVLKACNRWVPTVYPMDIYTRLCVVDTLERLGVNRYFEFELSIILDEIYRYWQEKDEEIFSDSNCQIMAFRLLRVKGYDVSSEPMLEKLHAWTSGFLKQQLLNQNIFDKRIQKQVEYDLKNFHGTLDRVGHRRSIVLYDDAQDFQILKTTYRCPTIHNEDFILLSVQNFRISQAQYQDELQQLERWYTDRLNHGREACRISYMITTAAFFGPELSVARISYAQVCVLITCLDDIFDNYGSREEVFCIIELVSKWNMQPETTYCSQEVEIIFTALYNTVNEVAAKVYANQAYCVKHDLAKMWLELQTSFARQKDSWSADNVSTLDEYLSFAWKSISCKICVFTATHFLGMQLSEEIFTCEEYNSLCKHAALVCYLKTFKREHGERVLNSVNVQIIGGDISEEEAILKVQQIVEYHRTKVLEMVYQRKGSIVPRECKELFGNHARLLIASIPTRAGTSSRLRGIC</sequence>
<reference evidence="8 9" key="1">
    <citation type="journal article" date="2021" name="Comput. Struct. Biotechnol. J.">
        <title>De novo genome assembly of the potent medicinal plant Rehmannia glutinosa using nanopore technology.</title>
        <authorList>
            <person name="Ma L."/>
            <person name="Dong C."/>
            <person name="Song C."/>
            <person name="Wang X."/>
            <person name="Zheng X."/>
            <person name="Niu Y."/>
            <person name="Chen S."/>
            <person name="Feng W."/>
        </authorList>
    </citation>
    <scope>NUCLEOTIDE SEQUENCE [LARGE SCALE GENOMIC DNA]</scope>
    <source>
        <strain evidence="8">DH-2019</strain>
    </source>
</reference>
<evidence type="ECO:0000256" key="3">
    <source>
        <dbReference type="ARBA" id="ARBA00022723"/>
    </source>
</evidence>
<keyword evidence="9" id="KW-1185">Reference proteome</keyword>
<dbReference type="EMBL" id="JABTTQ020000004">
    <property type="protein sequence ID" value="KAK6158761.1"/>
    <property type="molecule type" value="Genomic_DNA"/>
</dbReference>
<dbReference type="SUPFAM" id="SSF48239">
    <property type="entry name" value="Terpenoid cyclases/Protein prenyltransferases"/>
    <property type="match status" value="2"/>
</dbReference>
<keyword evidence="4" id="KW-0460">Magnesium</keyword>
<dbReference type="InterPro" id="IPR036965">
    <property type="entry name" value="Terpene_synth_N_sf"/>
</dbReference>